<evidence type="ECO:0000313" key="2">
    <source>
        <dbReference type="Proteomes" id="UP000236291"/>
    </source>
</evidence>
<organism evidence="1 2">
    <name type="scientific">Trifolium pratense</name>
    <name type="common">Red clover</name>
    <dbReference type="NCBI Taxonomy" id="57577"/>
    <lineage>
        <taxon>Eukaryota</taxon>
        <taxon>Viridiplantae</taxon>
        <taxon>Streptophyta</taxon>
        <taxon>Embryophyta</taxon>
        <taxon>Tracheophyta</taxon>
        <taxon>Spermatophyta</taxon>
        <taxon>Magnoliopsida</taxon>
        <taxon>eudicotyledons</taxon>
        <taxon>Gunneridae</taxon>
        <taxon>Pentapetalae</taxon>
        <taxon>rosids</taxon>
        <taxon>fabids</taxon>
        <taxon>Fabales</taxon>
        <taxon>Fabaceae</taxon>
        <taxon>Papilionoideae</taxon>
        <taxon>50 kb inversion clade</taxon>
        <taxon>NPAAA clade</taxon>
        <taxon>Hologalegina</taxon>
        <taxon>IRL clade</taxon>
        <taxon>Trifolieae</taxon>
        <taxon>Trifolium</taxon>
    </lineage>
</organism>
<reference evidence="1 2" key="2">
    <citation type="journal article" date="2017" name="Front. Plant Sci.">
        <title>Gene Classification and Mining of Molecular Markers Useful in Red Clover (Trifolium pratense) Breeding.</title>
        <authorList>
            <person name="Istvanek J."/>
            <person name="Dluhosova J."/>
            <person name="Dluhos P."/>
            <person name="Patkova L."/>
            <person name="Nedelnik J."/>
            <person name="Repkova J."/>
        </authorList>
    </citation>
    <scope>NUCLEOTIDE SEQUENCE [LARGE SCALE GENOMIC DNA]</scope>
    <source>
        <strain evidence="2">cv. Tatra</strain>
        <tissue evidence="1">Young leaves</tissue>
    </source>
</reference>
<dbReference type="Proteomes" id="UP000236291">
    <property type="component" value="Unassembled WGS sequence"/>
</dbReference>
<reference evidence="1 2" key="1">
    <citation type="journal article" date="2014" name="Am. J. Bot.">
        <title>Genome assembly and annotation for red clover (Trifolium pratense; Fabaceae).</title>
        <authorList>
            <person name="Istvanek J."/>
            <person name="Jaros M."/>
            <person name="Krenek A."/>
            <person name="Repkova J."/>
        </authorList>
    </citation>
    <scope>NUCLEOTIDE SEQUENCE [LARGE SCALE GENOMIC DNA]</scope>
    <source>
        <strain evidence="2">cv. Tatra</strain>
        <tissue evidence="1">Young leaves</tissue>
    </source>
</reference>
<evidence type="ECO:0000313" key="1">
    <source>
        <dbReference type="EMBL" id="PNX63117.1"/>
    </source>
</evidence>
<dbReference type="AlphaFoldDB" id="A0A2K3K9Z9"/>
<gene>
    <name evidence="1" type="ORF">L195_g061465</name>
</gene>
<protein>
    <submittedName>
        <fullName evidence="1">F-box protein</fullName>
    </submittedName>
</protein>
<accession>A0A2K3K9Z9</accession>
<name>A0A2K3K9Z9_TRIPR</name>
<dbReference type="EMBL" id="ASHM01152607">
    <property type="protein sequence ID" value="PNX63117.1"/>
    <property type="molecule type" value="Genomic_DNA"/>
</dbReference>
<proteinExistence type="predicted"/>
<comment type="caution">
    <text evidence="1">The sequence shown here is derived from an EMBL/GenBank/DDBJ whole genome shotgun (WGS) entry which is preliminary data.</text>
</comment>
<sequence>MKVPYSVPDFQDEDSTDISLHGFGYDHVRDDYKIIEH</sequence>
<feature type="non-terminal residue" evidence="1">
    <location>
        <position position="37"/>
    </location>
</feature>